<protein>
    <recommendedName>
        <fullName evidence="3">F-box domain-containing protein</fullName>
    </recommendedName>
</protein>
<evidence type="ECO:0000313" key="4">
    <source>
        <dbReference type="EMBL" id="GJN18176.1"/>
    </source>
</evidence>
<proteinExistence type="predicted"/>
<reference evidence="4" key="2">
    <citation type="submission" date="2021-12" db="EMBL/GenBank/DDBJ databases">
        <title>Resequencing data analysis of finger millet.</title>
        <authorList>
            <person name="Hatakeyama M."/>
            <person name="Aluri S."/>
            <person name="Balachadran M.T."/>
            <person name="Sivarajan S.R."/>
            <person name="Poveda L."/>
            <person name="Shimizu-Inatsugi R."/>
            <person name="Schlapbach R."/>
            <person name="Sreeman S.M."/>
            <person name="Shimizu K.K."/>
        </authorList>
    </citation>
    <scope>NUCLEOTIDE SEQUENCE</scope>
</reference>
<dbReference type="SUPFAM" id="SSF81383">
    <property type="entry name" value="F-box domain"/>
    <property type="match status" value="1"/>
</dbReference>
<dbReference type="InterPro" id="IPR017853">
    <property type="entry name" value="GH"/>
</dbReference>
<dbReference type="PROSITE" id="PS50181">
    <property type="entry name" value="FBOX"/>
    <property type="match status" value="1"/>
</dbReference>
<name>A0AAV5E6Q1_ELECO</name>
<sequence>MIGFMEDHGSWDSLLVDLGRTPIFNPGVVSEISNGSKEFTVSLDNVVPDDILERIFTLLPIASMMRATAVCKRWYNIIYSSRFRWTHMLPQRPWYFMFTSNETAAGYAFDPILRKWYDLELTCIDKSSCFVSSSCGLVCFMDNDNRNIIAVSNPITKDCKRLLEPPGVTLPDYSTIAIKVDRLSHNYTITVAKSKQIPEDFIRWDFSVYKYDSWTGTWAAAVNEVFIGWRGGDDSVICDGVLYCLIHSTGVLGNVNPRHGLIIPDIIKGIGIWELHENQWLELSKMPHKFFQGFGEFDDVFASSGTDDLVYIQSYGATALLVFDMTQKQWRWSVKCPITDQEKAAELSNLKWPPLLALVLLVGMFGITAGGNTAIYWDLNGHDETTTLVDVCNSGVHSFVILSNASLFGGATGHTPTLNNLTGHLGVSSDEIEACQSLDVKILVALTDGGNFSVTDYIWDNFLGGSSSSRPFGHAVLDGINFDIDEIDDAATMRYEELANSLSQLSSGQGRKLYLTATSVMPYPGALKVANLVDGVQVGLPHNLDGRALYMSTSHLPRSASRCSSQSAADRRLLHPGMLNLDEASRSWRHFPASLSTPSAGRPHRARDLTTDKFRALTATLLWILAHLSWHDFRPCRLDPQNGAARLHVRGPTRFLQHLPCRPSSLERENMQTVVVLPAGIAA</sequence>
<dbReference type="EMBL" id="BQKI01000073">
    <property type="protein sequence ID" value="GJN18176.1"/>
    <property type="molecule type" value="Genomic_DNA"/>
</dbReference>
<reference evidence="4" key="1">
    <citation type="journal article" date="2018" name="DNA Res.">
        <title>Multiple hybrid de novo genome assembly of finger millet, an orphan allotetraploid crop.</title>
        <authorList>
            <person name="Hatakeyama M."/>
            <person name="Aluri S."/>
            <person name="Balachadran M.T."/>
            <person name="Sivarajan S.R."/>
            <person name="Patrignani A."/>
            <person name="Gruter S."/>
            <person name="Poveda L."/>
            <person name="Shimizu-Inatsugi R."/>
            <person name="Baeten J."/>
            <person name="Francoijs K.J."/>
            <person name="Nataraja K.N."/>
            <person name="Reddy Y.A.N."/>
            <person name="Phadnis S."/>
            <person name="Ravikumar R.L."/>
            <person name="Schlapbach R."/>
            <person name="Sreeman S.M."/>
            <person name="Shimizu K.K."/>
        </authorList>
    </citation>
    <scope>NUCLEOTIDE SEQUENCE</scope>
</reference>
<accession>A0AAV5E6Q1</accession>
<dbReference type="SUPFAM" id="SSF51445">
    <property type="entry name" value="(Trans)glycosidases"/>
    <property type="match status" value="1"/>
</dbReference>
<dbReference type="Gene3D" id="3.20.20.80">
    <property type="entry name" value="Glycosidases"/>
    <property type="match status" value="1"/>
</dbReference>
<dbReference type="PANTHER" id="PTHR10706">
    <property type="entry name" value="F-BOX FAMILY PROTEIN"/>
    <property type="match status" value="1"/>
</dbReference>
<dbReference type="Pfam" id="PF24750">
    <property type="entry name" value="b-prop_At3g26010-like"/>
    <property type="match status" value="1"/>
</dbReference>
<evidence type="ECO:0000259" key="3">
    <source>
        <dbReference type="PROSITE" id="PS50181"/>
    </source>
</evidence>
<dbReference type="SMART" id="SM00256">
    <property type="entry name" value="FBOX"/>
    <property type="match status" value="1"/>
</dbReference>
<gene>
    <name evidence="4" type="primary">gb05310</name>
    <name evidence="4" type="ORF">PR202_gb05310</name>
</gene>
<dbReference type="InterPro" id="IPR056592">
    <property type="entry name" value="Beta-prop_At3g26010-like"/>
</dbReference>
<dbReference type="FunFam" id="1.20.1280.50:FF:000030">
    <property type="entry name" value="F-box/kelch-repeat protein At3g61590"/>
    <property type="match status" value="1"/>
</dbReference>
<evidence type="ECO:0000256" key="1">
    <source>
        <dbReference type="ARBA" id="ARBA00004906"/>
    </source>
</evidence>
<comment type="caution">
    <text evidence="4">The sequence shown here is derived from an EMBL/GenBank/DDBJ whole genome shotgun (WGS) entry which is preliminary data.</text>
</comment>
<keyword evidence="2" id="KW-0833">Ubl conjugation pathway</keyword>
<feature type="domain" description="F-box" evidence="3">
    <location>
        <begin position="47"/>
        <end position="88"/>
    </location>
</feature>
<dbReference type="Pfam" id="PF12937">
    <property type="entry name" value="F-box-like"/>
    <property type="match status" value="1"/>
</dbReference>
<dbReference type="InterPro" id="IPR036047">
    <property type="entry name" value="F-box-like_dom_sf"/>
</dbReference>
<comment type="pathway">
    <text evidence="1">Protein modification; protein ubiquitination.</text>
</comment>
<dbReference type="InterPro" id="IPR045048">
    <property type="entry name" value="FBXO31/39"/>
</dbReference>
<dbReference type="InterPro" id="IPR001810">
    <property type="entry name" value="F-box_dom"/>
</dbReference>
<dbReference type="Proteomes" id="UP001054889">
    <property type="component" value="Unassembled WGS sequence"/>
</dbReference>
<evidence type="ECO:0000256" key="2">
    <source>
        <dbReference type="ARBA" id="ARBA00022786"/>
    </source>
</evidence>
<evidence type="ECO:0000313" key="5">
    <source>
        <dbReference type="Proteomes" id="UP001054889"/>
    </source>
</evidence>
<keyword evidence="5" id="KW-1185">Reference proteome</keyword>
<organism evidence="4 5">
    <name type="scientific">Eleusine coracana subsp. coracana</name>
    <dbReference type="NCBI Taxonomy" id="191504"/>
    <lineage>
        <taxon>Eukaryota</taxon>
        <taxon>Viridiplantae</taxon>
        <taxon>Streptophyta</taxon>
        <taxon>Embryophyta</taxon>
        <taxon>Tracheophyta</taxon>
        <taxon>Spermatophyta</taxon>
        <taxon>Magnoliopsida</taxon>
        <taxon>Liliopsida</taxon>
        <taxon>Poales</taxon>
        <taxon>Poaceae</taxon>
        <taxon>PACMAD clade</taxon>
        <taxon>Chloridoideae</taxon>
        <taxon>Cynodonteae</taxon>
        <taxon>Eleusininae</taxon>
        <taxon>Eleusine</taxon>
    </lineage>
</organism>
<dbReference type="AlphaFoldDB" id="A0AAV5E6Q1"/>
<dbReference type="PANTHER" id="PTHR10706:SF130">
    <property type="entry name" value="F-BOX ONLY PROTEIN 31"/>
    <property type="match status" value="1"/>
</dbReference>
<dbReference type="Gene3D" id="1.20.1280.50">
    <property type="match status" value="1"/>
</dbReference>